<dbReference type="Proteomes" id="UP000651085">
    <property type="component" value="Unassembled WGS sequence"/>
</dbReference>
<name>A0A926EY62_9BACT</name>
<sequence length="311" mass="34334">MELEKPKIAMYAKRSFGEKLNATFDFIKENWKPLFKYITYLILPLCLIQALSLNGLMSGSLSMSMNAQAGALSPLAGAGLMFWMNYGLMILCSLLGSMILVALLYSLMATYNNRDGRLEGITFTDIRPLLFKNMGKLLLVGVFCVVVIFIICFIIGSLMFLTPFTLILTVPLALAGSVPLALFAPIYLFENIGVMAAFKKTFRLGFATWGGIFLLTIIMNLIAGILQSITMLPWYIATIVKYFFAVSDGGTAATVSPLYSFFLYLLGILQGFGAYLSMAFVYISLAYQYGHASEVVDSVSVEDDIDNFDKL</sequence>
<feature type="transmembrane region" description="Helical" evidence="1">
    <location>
        <begin position="137"/>
        <end position="160"/>
    </location>
</feature>
<feature type="transmembrane region" description="Helical" evidence="1">
    <location>
        <begin position="201"/>
        <end position="226"/>
    </location>
</feature>
<dbReference type="RefSeq" id="WP_262433299.1">
    <property type="nucleotide sequence ID" value="NZ_JACRTF010000001.1"/>
</dbReference>
<evidence type="ECO:0000313" key="3">
    <source>
        <dbReference type="Proteomes" id="UP000651085"/>
    </source>
</evidence>
<proteinExistence type="predicted"/>
<protein>
    <recommendedName>
        <fullName evidence="4">Transmembrane protein</fullName>
    </recommendedName>
</protein>
<evidence type="ECO:0008006" key="4">
    <source>
        <dbReference type="Google" id="ProtNLM"/>
    </source>
</evidence>
<keyword evidence="1" id="KW-0472">Membrane</keyword>
<feature type="transmembrane region" description="Helical" evidence="1">
    <location>
        <begin position="166"/>
        <end position="189"/>
    </location>
</feature>
<keyword evidence="3" id="KW-1185">Reference proteome</keyword>
<organism evidence="2 3">
    <name type="scientific">Jilunia laotingensis</name>
    <dbReference type="NCBI Taxonomy" id="2763675"/>
    <lineage>
        <taxon>Bacteria</taxon>
        <taxon>Pseudomonadati</taxon>
        <taxon>Bacteroidota</taxon>
        <taxon>Bacteroidia</taxon>
        <taxon>Bacteroidales</taxon>
        <taxon>Bacteroidaceae</taxon>
        <taxon>Jilunia</taxon>
    </lineage>
</organism>
<accession>A0A926EY62</accession>
<keyword evidence="1" id="KW-0812">Transmembrane</keyword>
<keyword evidence="1" id="KW-1133">Transmembrane helix</keyword>
<evidence type="ECO:0000256" key="1">
    <source>
        <dbReference type="SAM" id="Phobius"/>
    </source>
</evidence>
<evidence type="ECO:0000313" key="2">
    <source>
        <dbReference type="EMBL" id="MBC8592083.1"/>
    </source>
</evidence>
<reference evidence="2" key="1">
    <citation type="submission" date="2020-08" db="EMBL/GenBank/DDBJ databases">
        <title>Genome public.</title>
        <authorList>
            <person name="Liu C."/>
            <person name="Sun Q."/>
        </authorList>
    </citation>
    <scope>NUCLEOTIDE SEQUENCE</scope>
    <source>
        <strain evidence="2">N12</strain>
    </source>
</reference>
<feature type="transmembrane region" description="Helical" evidence="1">
    <location>
        <begin position="37"/>
        <end position="57"/>
    </location>
</feature>
<gene>
    <name evidence="2" type="ORF">H8744_02260</name>
</gene>
<comment type="caution">
    <text evidence="2">The sequence shown here is derived from an EMBL/GenBank/DDBJ whole genome shotgun (WGS) entry which is preliminary data.</text>
</comment>
<dbReference type="EMBL" id="JACRTF010000001">
    <property type="protein sequence ID" value="MBC8592083.1"/>
    <property type="molecule type" value="Genomic_DNA"/>
</dbReference>
<feature type="transmembrane region" description="Helical" evidence="1">
    <location>
        <begin position="83"/>
        <end position="107"/>
    </location>
</feature>
<dbReference type="AlphaFoldDB" id="A0A926EY62"/>
<feature type="transmembrane region" description="Helical" evidence="1">
    <location>
        <begin position="261"/>
        <end position="283"/>
    </location>
</feature>